<dbReference type="Proteomes" id="UP000626109">
    <property type="component" value="Unassembled WGS sequence"/>
</dbReference>
<keyword evidence="1" id="KW-1133">Transmembrane helix</keyword>
<keyword evidence="1" id="KW-0472">Membrane</keyword>
<keyword evidence="1" id="KW-0812">Transmembrane</keyword>
<dbReference type="EMBL" id="CAJNNW010034315">
    <property type="protein sequence ID" value="CAE8722302.1"/>
    <property type="molecule type" value="Genomic_DNA"/>
</dbReference>
<reference evidence="2" key="1">
    <citation type="submission" date="2021-02" db="EMBL/GenBank/DDBJ databases">
        <authorList>
            <person name="Dougan E. K."/>
            <person name="Rhodes N."/>
            <person name="Thang M."/>
            <person name="Chan C."/>
        </authorList>
    </citation>
    <scope>NUCLEOTIDE SEQUENCE</scope>
</reference>
<proteinExistence type="predicted"/>
<comment type="caution">
    <text evidence="2">The sequence shown here is derived from an EMBL/GenBank/DDBJ whole genome shotgun (WGS) entry which is preliminary data.</text>
</comment>
<evidence type="ECO:0000313" key="3">
    <source>
        <dbReference type="Proteomes" id="UP000626109"/>
    </source>
</evidence>
<gene>
    <name evidence="2" type="ORF">PGLA2088_LOCUS42436</name>
</gene>
<organism evidence="2 3">
    <name type="scientific">Polarella glacialis</name>
    <name type="common">Dinoflagellate</name>
    <dbReference type="NCBI Taxonomy" id="89957"/>
    <lineage>
        <taxon>Eukaryota</taxon>
        <taxon>Sar</taxon>
        <taxon>Alveolata</taxon>
        <taxon>Dinophyceae</taxon>
        <taxon>Suessiales</taxon>
        <taxon>Suessiaceae</taxon>
        <taxon>Polarella</taxon>
    </lineage>
</organism>
<feature type="transmembrane region" description="Helical" evidence="1">
    <location>
        <begin position="74"/>
        <end position="97"/>
    </location>
</feature>
<sequence>MALNYVAGAVADDACRTVGNAIGKPLDGLTSNRTPGHSEINWVEFNYPPLIRLIHFRLHELPSSLTGIIRCFNISFLLTVFTCFISFVNTLIIVTSMGEPIRWLLQSAIHLIVLPVVALGVFYSGYRGLAEPDSSLAWRFKVGQPILAFAYLLLGTVPWGSVNGLAKLGSTNGSVYWLVVIILESTLWLGNCGLAVLNSVASVRFDSYGGSMASPGNRF</sequence>
<feature type="transmembrane region" description="Helical" evidence="1">
    <location>
        <begin position="103"/>
        <end position="124"/>
    </location>
</feature>
<evidence type="ECO:0000313" key="2">
    <source>
        <dbReference type="EMBL" id="CAE8722302.1"/>
    </source>
</evidence>
<accession>A0A813LC88</accession>
<feature type="transmembrane region" description="Helical" evidence="1">
    <location>
        <begin position="136"/>
        <end position="154"/>
    </location>
</feature>
<dbReference type="AlphaFoldDB" id="A0A813LC88"/>
<evidence type="ECO:0000256" key="1">
    <source>
        <dbReference type="SAM" id="Phobius"/>
    </source>
</evidence>
<feature type="transmembrane region" description="Helical" evidence="1">
    <location>
        <begin position="174"/>
        <end position="197"/>
    </location>
</feature>
<protein>
    <submittedName>
        <fullName evidence="2">Uncharacterized protein</fullName>
    </submittedName>
</protein>
<name>A0A813LC88_POLGL</name>